<gene>
    <name evidence="2" type="ORF">OBRU01_19419</name>
</gene>
<accession>A0A0L7KXV7</accession>
<keyword evidence="3" id="KW-1185">Reference proteome</keyword>
<dbReference type="EMBL" id="JTDY01004475">
    <property type="protein sequence ID" value="KOB68103.1"/>
    <property type="molecule type" value="Genomic_DNA"/>
</dbReference>
<reference evidence="2 3" key="1">
    <citation type="journal article" date="2015" name="Genome Biol. Evol.">
        <title>The genome of winter moth (Operophtera brumata) provides a genomic perspective on sexual dimorphism and phenology.</title>
        <authorList>
            <person name="Derks M.F."/>
            <person name="Smit S."/>
            <person name="Salis L."/>
            <person name="Schijlen E."/>
            <person name="Bossers A."/>
            <person name="Mateman C."/>
            <person name="Pijl A.S."/>
            <person name="de Ridder D."/>
            <person name="Groenen M.A."/>
            <person name="Visser M.E."/>
            <person name="Megens H.J."/>
        </authorList>
    </citation>
    <scope>NUCLEOTIDE SEQUENCE [LARGE SCALE GENOMIC DNA]</scope>
    <source>
        <strain evidence="2">WM2013NL</strain>
        <tissue evidence="2">Head and thorax</tissue>
    </source>
</reference>
<dbReference type="Proteomes" id="UP000037510">
    <property type="component" value="Unassembled WGS sequence"/>
</dbReference>
<feature type="compositionally biased region" description="Polar residues" evidence="1">
    <location>
        <begin position="396"/>
        <end position="410"/>
    </location>
</feature>
<dbReference type="AlphaFoldDB" id="A0A0L7KXV7"/>
<comment type="caution">
    <text evidence="2">The sequence shown here is derived from an EMBL/GenBank/DDBJ whole genome shotgun (WGS) entry which is preliminary data.</text>
</comment>
<proteinExistence type="predicted"/>
<protein>
    <submittedName>
        <fullName evidence="2">Uncharacterized protein</fullName>
    </submittedName>
</protein>
<feature type="compositionally biased region" description="Basic and acidic residues" evidence="1">
    <location>
        <begin position="383"/>
        <end position="395"/>
    </location>
</feature>
<evidence type="ECO:0000313" key="2">
    <source>
        <dbReference type="EMBL" id="KOB68103.1"/>
    </source>
</evidence>
<dbReference type="PANTHER" id="PTHR47331">
    <property type="entry name" value="PHD-TYPE DOMAIN-CONTAINING PROTEIN"/>
    <property type="match status" value="1"/>
</dbReference>
<sequence>MELLTKQVSCFESIKTLCSNYKKDSKSRKTIEYLDAKLSTLEKQWVEFHERNESIVQNTEDKSEISYFTDNVYGKTKQLYESTKVNMMDLLIYHRQEEKEKPESSVDFDLSGIWEDEPDDNIKILLNQQKCNFKALERAMTKIKIELISEKWELEDHLSTLKGKWDSIDKLHWKLENAVMESLNGLTNMGVDVRSWGPMIVHNMSQKLDAVTLHEYTRDIRDKRELPNLKEFQSFLESKFMALETIKNRQKDGTNNNSQKPSGNMSYNKAANRFHHTYNNYKTNFTEKQNNAKKSTLYKDNKDHASTFYTAFGKCPLCDGEHVLMQCTKFVDMAIPQRNSTIAKLKVCKNCLYSHGNNNCNSSKTCKECNLKHHTLLHIAKRTYEATTKPEKKTPDSQPSTSTQQGSHHLTTKNMEVLLTTVKIRVKTNDGTFVTLRALLDQGSQVNLITENAAQLLRLPRDKLSATVSGVGSVSGDCKGRVQLTCQSIHNDYTITTKAFILKKLTNNLPNCTFEKANWPHLQNLKLGDPDYNVSG</sequence>
<feature type="region of interest" description="Disordered" evidence="1">
    <location>
        <begin position="247"/>
        <end position="268"/>
    </location>
</feature>
<name>A0A0L7KXV7_OPEBR</name>
<evidence type="ECO:0000256" key="1">
    <source>
        <dbReference type="SAM" id="MobiDB-lite"/>
    </source>
</evidence>
<organism evidence="2 3">
    <name type="scientific">Operophtera brumata</name>
    <name type="common">Winter moth</name>
    <name type="synonym">Phalaena brumata</name>
    <dbReference type="NCBI Taxonomy" id="104452"/>
    <lineage>
        <taxon>Eukaryota</taxon>
        <taxon>Metazoa</taxon>
        <taxon>Ecdysozoa</taxon>
        <taxon>Arthropoda</taxon>
        <taxon>Hexapoda</taxon>
        <taxon>Insecta</taxon>
        <taxon>Pterygota</taxon>
        <taxon>Neoptera</taxon>
        <taxon>Endopterygota</taxon>
        <taxon>Lepidoptera</taxon>
        <taxon>Glossata</taxon>
        <taxon>Ditrysia</taxon>
        <taxon>Geometroidea</taxon>
        <taxon>Geometridae</taxon>
        <taxon>Larentiinae</taxon>
        <taxon>Operophtera</taxon>
    </lineage>
</organism>
<feature type="compositionally biased region" description="Polar residues" evidence="1">
    <location>
        <begin position="253"/>
        <end position="268"/>
    </location>
</feature>
<feature type="region of interest" description="Disordered" evidence="1">
    <location>
        <begin position="383"/>
        <end position="410"/>
    </location>
</feature>
<evidence type="ECO:0000313" key="3">
    <source>
        <dbReference type="Proteomes" id="UP000037510"/>
    </source>
</evidence>